<proteinExistence type="predicted"/>
<dbReference type="Gene3D" id="3.40.630.30">
    <property type="match status" value="1"/>
</dbReference>
<dbReference type="Pfam" id="PF00583">
    <property type="entry name" value="Acetyltransf_1"/>
    <property type="match status" value="1"/>
</dbReference>
<keyword evidence="3" id="KW-1185">Reference proteome</keyword>
<dbReference type="CDD" id="cd04301">
    <property type="entry name" value="NAT_SF"/>
    <property type="match status" value="1"/>
</dbReference>
<evidence type="ECO:0000313" key="2">
    <source>
        <dbReference type="EMBL" id="MDF3835779.1"/>
    </source>
</evidence>
<sequence length="154" mass="17380">MIELHAFTEKEFIPFSLRSVREYATNMTRSGDWDAAAALSDATDLFQRLLPAGLHTPGHHFFAIRNQATSEFLGDAWILMDRLQKSAFIYDLHILPHRRNQGHASHALHAIETFARAQGLSVIQLHVFGHNQAAQKLYGKLGFTASRITMVKNL</sequence>
<evidence type="ECO:0000313" key="3">
    <source>
        <dbReference type="Proteomes" id="UP001216674"/>
    </source>
</evidence>
<accession>A0ABT6ATJ3</accession>
<name>A0ABT6ATJ3_9BURK</name>
<gene>
    <name evidence="2" type="ORF">P3W85_22920</name>
</gene>
<comment type="caution">
    <text evidence="2">The sequence shown here is derived from an EMBL/GenBank/DDBJ whole genome shotgun (WGS) entry which is preliminary data.</text>
</comment>
<dbReference type="InterPro" id="IPR016181">
    <property type="entry name" value="Acyl_CoA_acyltransferase"/>
</dbReference>
<dbReference type="Proteomes" id="UP001216674">
    <property type="component" value="Unassembled WGS sequence"/>
</dbReference>
<dbReference type="RefSeq" id="WP_276266468.1">
    <property type="nucleotide sequence ID" value="NZ_JARJLM010000385.1"/>
</dbReference>
<feature type="domain" description="N-acetyltransferase" evidence="1">
    <location>
        <begin position="15"/>
        <end position="154"/>
    </location>
</feature>
<dbReference type="PROSITE" id="PS51186">
    <property type="entry name" value="GNAT"/>
    <property type="match status" value="1"/>
</dbReference>
<dbReference type="InterPro" id="IPR000182">
    <property type="entry name" value="GNAT_dom"/>
</dbReference>
<dbReference type="EMBL" id="JARJLM010000385">
    <property type="protein sequence ID" value="MDF3835779.1"/>
    <property type="molecule type" value="Genomic_DNA"/>
</dbReference>
<dbReference type="SUPFAM" id="SSF55729">
    <property type="entry name" value="Acyl-CoA N-acyltransferases (Nat)"/>
    <property type="match status" value="1"/>
</dbReference>
<protein>
    <submittedName>
        <fullName evidence="2">GNAT family N-acetyltransferase</fullName>
    </submittedName>
</protein>
<evidence type="ECO:0000259" key="1">
    <source>
        <dbReference type="PROSITE" id="PS51186"/>
    </source>
</evidence>
<organism evidence="2 3">
    <name type="scientific">Cupriavidus basilensis</name>
    <dbReference type="NCBI Taxonomy" id="68895"/>
    <lineage>
        <taxon>Bacteria</taxon>
        <taxon>Pseudomonadati</taxon>
        <taxon>Pseudomonadota</taxon>
        <taxon>Betaproteobacteria</taxon>
        <taxon>Burkholderiales</taxon>
        <taxon>Burkholderiaceae</taxon>
        <taxon>Cupriavidus</taxon>
    </lineage>
</organism>
<reference evidence="2 3" key="1">
    <citation type="submission" date="2023-03" db="EMBL/GenBank/DDBJ databases">
        <title>Draft assemblies of triclosan tolerant bacteria isolated from returned activated sludge.</title>
        <authorList>
            <person name="Van Hamelsveld S."/>
        </authorList>
    </citation>
    <scope>NUCLEOTIDE SEQUENCE [LARGE SCALE GENOMIC DNA]</scope>
    <source>
        <strain evidence="2 3">GW210010_S58</strain>
    </source>
</reference>